<dbReference type="EMBL" id="JBHRWW010000002">
    <property type="protein sequence ID" value="MFC3687588.1"/>
    <property type="molecule type" value="Genomic_DNA"/>
</dbReference>
<dbReference type="InterPro" id="IPR050490">
    <property type="entry name" value="Bact_solute-bd_prot1"/>
</dbReference>
<dbReference type="PANTHER" id="PTHR43649">
    <property type="entry name" value="ARABINOSE-BINDING PROTEIN-RELATED"/>
    <property type="match status" value="1"/>
</dbReference>
<reference evidence="2" key="1">
    <citation type="journal article" date="2019" name="Int. J. Syst. Evol. Microbiol.">
        <title>The Global Catalogue of Microorganisms (GCM) 10K type strain sequencing project: providing services to taxonomists for standard genome sequencing and annotation.</title>
        <authorList>
            <consortium name="The Broad Institute Genomics Platform"/>
            <consortium name="The Broad Institute Genome Sequencing Center for Infectious Disease"/>
            <person name="Wu L."/>
            <person name="Ma J."/>
        </authorList>
    </citation>
    <scope>NUCLEOTIDE SEQUENCE [LARGE SCALE GENOMIC DNA]</scope>
    <source>
        <strain evidence="2">NCAIM B.02333</strain>
    </source>
</reference>
<dbReference type="Proteomes" id="UP001595685">
    <property type="component" value="Unassembled WGS sequence"/>
</dbReference>
<dbReference type="Gene3D" id="3.40.190.10">
    <property type="entry name" value="Periplasmic binding protein-like II"/>
    <property type="match status" value="2"/>
</dbReference>
<gene>
    <name evidence="1" type="ORF">ACFOLH_04460</name>
</gene>
<evidence type="ECO:0000313" key="2">
    <source>
        <dbReference type="Proteomes" id="UP001595685"/>
    </source>
</evidence>
<keyword evidence="2" id="KW-1185">Reference proteome</keyword>
<comment type="caution">
    <text evidence="1">The sequence shown here is derived from an EMBL/GenBank/DDBJ whole genome shotgun (WGS) entry which is preliminary data.</text>
</comment>
<dbReference type="InterPro" id="IPR006059">
    <property type="entry name" value="SBP"/>
</dbReference>
<proteinExistence type="predicted"/>
<name>A0ABV7WCN6_9MICO</name>
<dbReference type="SUPFAM" id="SSF53850">
    <property type="entry name" value="Periplasmic binding protein-like II"/>
    <property type="match status" value="1"/>
</dbReference>
<sequence length="430" mass="45435">MHPTTSRAATTGTTLALVLGLAACTGVPAGGGEEGEAAGDGTTVRYLVEELEDATAQDLLRTRLDVFEEENPGITVELETLPFDTMRTVLQTQLRSGDAPDVFNWGSGPSFGGALAEAGLVMDLGPAYEENGWEIYDFAKERVTQDGVVYGIPGEMETIGVYYNKDLFAELGIEEPTDLAGLEAAAQTVKDAGLIPFAVSDQEGWQGGHLLSMALSSRVGAEQMQQLVSGEGDWSSPEVVESLALWDRFEEQGFLTPFPTSVTYDSGNALFFSGEAAMVPTGSWLVDGIAVNADFEAGYIPFPSQDGEGVFSGGLGSGPMVSATTENEEAAVALVDFLASPEHGRWMVENLDVIPPFPVDTEGVDVTPLFAQVLEDVEVFAEGGSELGTNIDVLMPDEFNAAMSDGVQALFSDQSTPEEVAASLQEAAAR</sequence>
<dbReference type="PROSITE" id="PS51257">
    <property type="entry name" value="PROKAR_LIPOPROTEIN"/>
    <property type="match status" value="1"/>
</dbReference>
<dbReference type="RefSeq" id="WP_340289900.1">
    <property type="nucleotide sequence ID" value="NZ_JBBEOI010000012.1"/>
</dbReference>
<dbReference type="PANTHER" id="PTHR43649:SF12">
    <property type="entry name" value="DIACETYLCHITOBIOSE BINDING PROTEIN DASA"/>
    <property type="match status" value="1"/>
</dbReference>
<protein>
    <submittedName>
        <fullName evidence="1">ABC transporter substrate-binding protein</fullName>
    </submittedName>
</protein>
<dbReference type="Pfam" id="PF01547">
    <property type="entry name" value="SBP_bac_1"/>
    <property type="match status" value="1"/>
</dbReference>
<accession>A0ABV7WCN6</accession>
<organism evidence="1 2">
    <name type="scientific">Aquipuribacter hungaricus</name>
    <dbReference type="NCBI Taxonomy" id="545624"/>
    <lineage>
        <taxon>Bacteria</taxon>
        <taxon>Bacillati</taxon>
        <taxon>Actinomycetota</taxon>
        <taxon>Actinomycetes</taxon>
        <taxon>Micrococcales</taxon>
        <taxon>Intrasporangiaceae</taxon>
        <taxon>Aquipuribacter</taxon>
    </lineage>
</organism>
<evidence type="ECO:0000313" key="1">
    <source>
        <dbReference type="EMBL" id="MFC3687588.1"/>
    </source>
</evidence>